<proteinExistence type="predicted"/>
<dbReference type="EMBL" id="KQ971379">
    <property type="protein sequence ID" value="EEZ97489.1"/>
    <property type="molecule type" value="Genomic_DNA"/>
</dbReference>
<gene>
    <name evidence="2" type="primary">GLEAN_11331</name>
    <name evidence="2" type="ORF">TcasGA2_TC011331</name>
</gene>
<keyword evidence="3" id="KW-1185">Reference proteome</keyword>
<dbReference type="Proteomes" id="UP000007266">
    <property type="component" value="Linkage group 10"/>
</dbReference>
<accession>D6X405</accession>
<dbReference type="STRING" id="7070.D6X405"/>
<dbReference type="PhylomeDB" id="D6X405"/>
<keyword evidence="1" id="KW-1133">Transmembrane helix</keyword>
<keyword evidence="1" id="KW-0472">Membrane</keyword>
<reference evidence="2 3" key="2">
    <citation type="journal article" date="2010" name="Nucleic Acids Res.">
        <title>BeetleBase in 2010: revisions to provide comprehensive genomic information for Tribolium castaneum.</title>
        <authorList>
            <person name="Kim H.S."/>
            <person name="Murphy T."/>
            <person name="Xia J."/>
            <person name="Caragea D."/>
            <person name="Park Y."/>
            <person name="Beeman R.W."/>
            <person name="Lorenzen M.D."/>
            <person name="Butcher S."/>
            <person name="Manak J.R."/>
            <person name="Brown S.J."/>
        </authorList>
    </citation>
    <scope>GENOME REANNOTATION</scope>
    <source>
        <strain evidence="2 3">Georgia GA2</strain>
    </source>
</reference>
<protein>
    <submittedName>
        <fullName evidence="2">Uncharacterized protein</fullName>
    </submittedName>
</protein>
<organism evidence="2 3">
    <name type="scientific">Tribolium castaneum</name>
    <name type="common">Red flour beetle</name>
    <dbReference type="NCBI Taxonomy" id="7070"/>
    <lineage>
        <taxon>Eukaryota</taxon>
        <taxon>Metazoa</taxon>
        <taxon>Ecdysozoa</taxon>
        <taxon>Arthropoda</taxon>
        <taxon>Hexapoda</taxon>
        <taxon>Insecta</taxon>
        <taxon>Pterygota</taxon>
        <taxon>Neoptera</taxon>
        <taxon>Endopterygota</taxon>
        <taxon>Coleoptera</taxon>
        <taxon>Polyphaga</taxon>
        <taxon>Cucujiformia</taxon>
        <taxon>Tenebrionidae</taxon>
        <taxon>Tenebrionidae incertae sedis</taxon>
        <taxon>Tribolium</taxon>
    </lineage>
</organism>
<keyword evidence="1" id="KW-0812">Transmembrane</keyword>
<name>D6X405_TRICA</name>
<sequence length="219" mass="25807">MKRYNKKLKNWRYLIIEMIHFGYLPAVLPIKTIASEQSTRLGKFLKAHKMTCEMCSQKHYLYLQKTDLTPPDEDGEIYFDRFKQKHQHLKELLSKPLDTKLIFDQEILNEKSSEYQAEFCDREKKVLLYAKSKADQFRLSDNSEIPLTTQNASFKNPLSYTPRALDPPIRIIHPDNLGDNERRNELLQVKTGVSEYMGEYNTFGEFILEQSLKNHLAKK</sequence>
<feature type="transmembrane region" description="Helical" evidence="1">
    <location>
        <begin position="12"/>
        <end position="30"/>
    </location>
</feature>
<dbReference type="AlphaFoldDB" id="D6X405"/>
<evidence type="ECO:0000313" key="2">
    <source>
        <dbReference type="EMBL" id="EEZ97489.1"/>
    </source>
</evidence>
<evidence type="ECO:0000313" key="3">
    <source>
        <dbReference type="Proteomes" id="UP000007266"/>
    </source>
</evidence>
<reference evidence="2 3" key="1">
    <citation type="journal article" date="2008" name="Nature">
        <title>The genome of the model beetle and pest Tribolium castaneum.</title>
        <authorList>
            <consortium name="Tribolium Genome Sequencing Consortium"/>
            <person name="Richards S."/>
            <person name="Gibbs R.A."/>
            <person name="Weinstock G.M."/>
            <person name="Brown S.J."/>
            <person name="Denell R."/>
            <person name="Beeman R.W."/>
            <person name="Gibbs R."/>
            <person name="Beeman R.W."/>
            <person name="Brown S.J."/>
            <person name="Bucher G."/>
            <person name="Friedrich M."/>
            <person name="Grimmelikhuijzen C.J."/>
            <person name="Klingler M."/>
            <person name="Lorenzen M."/>
            <person name="Richards S."/>
            <person name="Roth S."/>
            <person name="Schroder R."/>
            <person name="Tautz D."/>
            <person name="Zdobnov E.M."/>
            <person name="Muzny D."/>
            <person name="Gibbs R.A."/>
            <person name="Weinstock G.M."/>
            <person name="Attaway T."/>
            <person name="Bell S."/>
            <person name="Buhay C.J."/>
            <person name="Chandrabose M.N."/>
            <person name="Chavez D."/>
            <person name="Clerk-Blankenburg K.P."/>
            <person name="Cree A."/>
            <person name="Dao M."/>
            <person name="Davis C."/>
            <person name="Chacko J."/>
            <person name="Dinh H."/>
            <person name="Dugan-Rocha S."/>
            <person name="Fowler G."/>
            <person name="Garner T.T."/>
            <person name="Garnes J."/>
            <person name="Gnirke A."/>
            <person name="Hawes A."/>
            <person name="Hernandez J."/>
            <person name="Hines S."/>
            <person name="Holder M."/>
            <person name="Hume J."/>
            <person name="Jhangiani S.N."/>
            <person name="Joshi V."/>
            <person name="Khan Z.M."/>
            <person name="Jackson L."/>
            <person name="Kovar C."/>
            <person name="Kowis A."/>
            <person name="Lee S."/>
            <person name="Lewis L.R."/>
            <person name="Margolis J."/>
            <person name="Morgan M."/>
            <person name="Nazareth L.V."/>
            <person name="Nguyen N."/>
            <person name="Okwuonu G."/>
            <person name="Parker D."/>
            <person name="Richards S."/>
            <person name="Ruiz S.J."/>
            <person name="Santibanez J."/>
            <person name="Savard J."/>
            <person name="Scherer S.E."/>
            <person name="Schneider B."/>
            <person name="Sodergren E."/>
            <person name="Tautz D."/>
            <person name="Vattahil S."/>
            <person name="Villasana D."/>
            <person name="White C.S."/>
            <person name="Wright R."/>
            <person name="Park Y."/>
            <person name="Beeman R.W."/>
            <person name="Lord J."/>
            <person name="Oppert B."/>
            <person name="Lorenzen M."/>
            <person name="Brown S."/>
            <person name="Wang L."/>
            <person name="Savard J."/>
            <person name="Tautz D."/>
            <person name="Richards S."/>
            <person name="Weinstock G."/>
            <person name="Gibbs R.A."/>
            <person name="Liu Y."/>
            <person name="Worley K."/>
            <person name="Weinstock G."/>
            <person name="Elsik C.G."/>
            <person name="Reese J.T."/>
            <person name="Elhaik E."/>
            <person name="Landan G."/>
            <person name="Graur D."/>
            <person name="Arensburger P."/>
            <person name="Atkinson P."/>
            <person name="Beeman R.W."/>
            <person name="Beidler J."/>
            <person name="Brown S.J."/>
            <person name="Demuth J.P."/>
            <person name="Drury D.W."/>
            <person name="Du Y.Z."/>
            <person name="Fujiwara H."/>
            <person name="Lorenzen M."/>
            <person name="Maselli V."/>
            <person name="Osanai M."/>
            <person name="Park Y."/>
            <person name="Robertson H.M."/>
            <person name="Tu Z."/>
            <person name="Wang J.J."/>
            <person name="Wang S."/>
            <person name="Richards S."/>
            <person name="Song H."/>
            <person name="Zhang L."/>
            <person name="Sodergren E."/>
            <person name="Werner D."/>
            <person name="Stanke M."/>
            <person name="Morgenstern B."/>
            <person name="Solovyev V."/>
            <person name="Kosarev P."/>
            <person name="Brown G."/>
            <person name="Chen H.C."/>
            <person name="Ermolaeva O."/>
            <person name="Hlavina W."/>
            <person name="Kapustin Y."/>
            <person name="Kiryutin B."/>
            <person name="Kitts P."/>
            <person name="Maglott D."/>
            <person name="Pruitt K."/>
            <person name="Sapojnikov V."/>
            <person name="Souvorov A."/>
            <person name="Mackey A.J."/>
            <person name="Waterhouse R.M."/>
            <person name="Wyder S."/>
            <person name="Zdobnov E.M."/>
            <person name="Zdobnov E.M."/>
            <person name="Wyder S."/>
            <person name="Kriventseva E.V."/>
            <person name="Kadowaki T."/>
            <person name="Bork P."/>
            <person name="Aranda M."/>
            <person name="Bao R."/>
            <person name="Beermann A."/>
            <person name="Berns N."/>
            <person name="Bolognesi R."/>
            <person name="Bonneton F."/>
            <person name="Bopp D."/>
            <person name="Brown S.J."/>
            <person name="Bucher G."/>
            <person name="Butts T."/>
            <person name="Chaumot A."/>
            <person name="Denell R.E."/>
            <person name="Ferrier D.E."/>
            <person name="Friedrich M."/>
            <person name="Gordon C.M."/>
            <person name="Jindra M."/>
            <person name="Klingler M."/>
            <person name="Lan Q."/>
            <person name="Lattorff H.M."/>
            <person name="Laudet V."/>
            <person name="von Levetsow C."/>
            <person name="Liu Z."/>
            <person name="Lutz R."/>
            <person name="Lynch J.A."/>
            <person name="da Fonseca R.N."/>
            <person name="Posnien N."/>
            <person name="Reuter R."/>
            <person name="Roth S."/>
            <person name="Savard J."/>
            <person name="Schinko J.B."/>
            <person name="Schmitt C."/>
            <person name="Schoppmeier M."/>
            <person name="Schroder R."/>
            <person name="Shippy T.D."/>
            <person name="Simonnet F."/>
            <person name="Marques-Souza H."/>
            <person name="Tautz D."/>
            <person name="Tomoyasu Y."/>
            <person name="Trauner J."/>
            <person name="Van der Zee M."/>
            <person name="Vervoort M."/>
            <person name="Wittkopp N."/>
            <person name="Wimmer E.A."/>
            <person name="Yang X."/>
            <person name="Jones A.K."/>
            <person name="Sattelle D.B."/>
            <person name="Ebert P.R."/>
            <person name="Nelson D."/>
            <person name="Scott J.G."/>
            <person name="Beeman R.W."/>
            <person name="Muthukrishnan S."/>
            <person name="Kramer K.J."/>
            <person name="Arakane Y."/>
            <person name="Beeman R.W."/>
            <person name="Zhu Q."/>
            <person name="Hogenkamp D."/>
            <person name="Dixit R."/>
            <person name="Oppert B."/>
            <person name="Jiang H."/>
            <person name="Zou Z."/>
            <person name="Marshall J."/>
            <person name="Elpidina E."/>
            <person name="Vinokurov K."/>
            <person name="Oppert C."/>
            <person name="Zou Z."/>
            <person name="Evans J."/>
            <person name="Lu Z."/>
            <person name="Zhao P."/>
            <person name="Sumathipala N."/>
            <person name="Altincicek B."/>
            <person name="Vilcinskas A."/>
            <person name="Williams M."/>
            <person name="Hultmark D."/>
            <person name="Hetru C."/>
            <person name="Jiang H."/>
            <person name="Grimmelikhuijzen C.J."/>
            <person name="Hauser F."/>
            <person name="Cazzamali G."/>
            <person name="Williamson M."/>
            <person name="Park Y."/>
            <person name="Li B."/>
            <person name="Tanaka Y."/>
            <person name="Predel R."/>
            <person name="Neupert S."/>
            <person name="Schachtner J."/>
            <person name="Verleyen P."/>
            <person name="Raible F."/>
            <person name="Bork P."/>
            <person name="Friedrich M."/>
            <person name="Walden K.K."/>
            <person name="Robertson H.M."/>
            <person name="Angeli S."/>
            <person name="Foret S."/>
            <person name="Bucher G."/>
            <person name="Schuetz S."/>
            <person name="Maleszka R."/>
            <person name="Wimmer E.A."/>
            <person name="Beeman R.W."/>
            <person name="Lorenzen M."/>
            <person name="Tomoyasu Y."/>
            <person name="Miller S.C."/>
            <person name="Grossmann D."/>
            <person name="Bucher G."/>
        </authorList>
    </citation>
    <scope>NUCLEOTIDE SEQUENCE [LARGE SCALE GENOMIC DNA]</scope>
    <source>
        <strain evidence="2 3">Georgia GA2</strain>
    </source>
</reference>
<evidence type="ECO:0000256" key="1">
    <source>
        <dbReference type="SAM" id="Phobius"/>
    </source>
</evidence>
<dbReference type="HOGENOM" id="CLU_1263027_0_0_1"/>